<dbReference type="AlphaFoldDB" id="A0A6V7NJ11"/>
<feature type="compositionally biased region" description="Basic and acidic residues" evidence="1">
    <location>
        <begin position="283"/>
        <end position="293"/>
    </location>
</feature>
<dbReference type="PANTHER" id="PTHR46148:SF60">
    <property type="entry name" value="CHROMO DOMAIN-CONTAINING PROTEIN"/>
    <property type="match status" value="1"/>
</dbReference>
<dbReference type="InterPro" id="IPR056924">
    <property type="entry name" value="SH3_Tf2-1"/>
</dbReference>
<dbReference type="PANTHER" id="PTHR46148">
    <property type="entry name" value="CHROMO DOMAIN-CONTAINING PROTEIN"/>
    <property type="match status" value="1"/>
</dbReference>
<feature type="domain" description="Tf2-1-like SH3-like" evidence="2">
    <location>
        <begin position="152"/>
        <end position="216"/>
    </location>
</feature>
<evidence type="ECO:0000259" key="2">
    <source>
        <dbReference type="Pfam" id="PF24626"/>
    </source>
</evidence>
<dbReference type="GO" id="GO:0003676">
    <property type="term" value="F:nucleic acid binding"/>
    <property type="evidence" value="ECO:0007669"/>
    <property type="project" value="InterPro"/>
</dbReference>
<evidence type="ECO:0000256" key="1">
    <source>
        <dbReference type="SAM" id="MobiDB-lite"/>
    </source>
</evidence>
<proteinExistence type="predicted"/>
<dbReference type="InterPro" id="IPR012337">
    <property type="entry name" value="RNaseH-like_sf"/>
</dbReference>
<feature type="compositionally biased region" description="Basic residues" evidence="1">
    <location>
        <begin position="310"/>
        <end position="326"/>
    </location>
</feature>
<sequence length="362" mass="42088">MIWDEFRGSIFPVYFPDAEKEKFQERFPKLRQVDRTMRRYEREFFRVSCTSPRIDFSTAFHPQSDGQSERTIQILEDMLRACVLDYRGGWHEYLPMAEFAYNNMGERVALGPDVVREAEEKVRIAREKLVTAQSRQRSYANKRRKDLEFAVGDRVFLKVSPMKGVKRFGLRGKLSPRYVGPYEVLERIGPVAYRLALPPKLAGVHNVFHVSNLRKYFRNSSHVLEYEPVELHEDVTYEEFPVSILAREERKLRNRTIPYVKTYEDVLDRALWVERGNAIAREERDSFEKDKEKSKKHSAGGSAGQSSSKRPPRYPRSHWRGARRQSRTQSTSAQCVICCGDHWAICCPQREGGVSAAAKRGT</sequence>
<name>A0A6V7NJ11_ANACO</name>
<dbReference type="EMBL" id="LR862139">
    <property type="protein sequence ID" value="CAD1818592.1"/>
    <property type="molecule type" value="Genomic_DNA"/>
</dbReference>
<organism evidence="3">
    <name type="scientific">Ananas comosus var. bracteatus</name>
    <name type="common">red pineapple</name>
    <dbReference type="NCBI Taxonomy" id="296719"/>
    <lineage>
        <taxon>Eukaryota</taxon>
        <taxon>Viridiplantae</taxon>
        <taxon>Streptophyta</taxon>
        <taxon>Embryophyta</taxon>
        <taxon>Tracheophyta</taxon>
        <taxon>Spermatophyta</taxon>
        <taxon>Magnoliopsida</taxon>
        <taxon>Liliopsida</taxon>
        <taxon>Poales</taxon>
        <taxon>Bromeliaceae</taxon>
        <taxon>Bromelioideae</taxon>
        <taxon>Ananas</taxon>
    </lineage>
</organism>
<feature type="region of interest" description="Disordered" evidence="1">
    <location>
        <begin position="283"/>
        <end position="326"/>
    </location>
</feature>
<accession>A0A6V7NJ11</accession>
<dbReference type="InterPro" id="IPR036397">
    <property type="entry name" value="RNaseH_sf"/>
</dbReference>
<protein>
    <recommendedName>
        <fullName evidence="2">Tf2-1-like SH3-like domain-containing protein</fullName>
    </recommendedName>
</protein>
<gene>
    <name evidence="3" type="ORF">CB5_LOCUS1803</name>
</gene>
<evidence type="ECO:0000313" key="3">
    <source>
        <dbReference type="EMBL" id="CAD1818592.1"/>
    </source>
</evidence>
<reference evidence="3" key="1">
    <citation type="submission" date="2020-07" db="EMBL/GenBank/DDBJ databases">
        <authorList>
            <person name="Lin J."/>
        </authorList>
    </citation>
    <scope>NUCLEOTIDE SEQUENCE</scope>
</reference>
<dbReference type="Gene3D" id="3.30.420.10">
    <property type="entry name" value="Ribonuclease H-like superfamily/Ribonuclease H"/>
    <property type="match status" value="1"/>
</dbReference>
<dbReference type="SUPFAM" id="SSF53098">
    <property type="entry name" value="Ribonuclease H-like"/>
    <property type="match status" value="1"/>
</dbReference>
<dbReference type="Pfam" id="PF24626">
    <property type="entry name" value="SH3_Tf2-1"/>
    <property type="match status" value="1"/>
</dbReference>